<dbReference type="RefSeq" id="WP_213256362.1">
    <property type="nucleotide sequence ID" value="NZ_JAGYWA010000002.1"/>
</dbReference>
<evidence type="ECO:0000256" key="11">
    <source>
        <dbReference type="RuleBase" id="RU362049"/>
    </source>
</evidence>
<dbReference type="Gene3D" id="3.50.50.60">
    <property type="entry name" value="FAD/NAD(P)-binding domain"/>
    <property type="match status" value="1"/>
</dbReference>
<comment type="caution">
    <text evidence="13">The sequence shown here is derived from an EMBL/GenBank/DDBJ whole genome shotgun (WGS) entry which is preliminary data.</text>
</comment>
<accession>A0ABV9PAQ8</accession>
<dbReference type="EMBL" id="JBHSGV010000002">
    <property type="protein sequence ID" value="MFC4746671.1"/>
    <property type="molecule type" value="Genomic_DNA"/>
</dbReference>
<dbReference type="InterPro" id="IPR005288">
    <property type="entry name" value="NadB"/>
</dbReference>
<dbReference type="GO" id="GO:0008734">
    <property type="term" value="F:L-aspartate oxidase activity"/>
    <property type="evidence" value="ECO:0007669"/>
    <property type="project" value="UniProtKB-EC"/>
</dbReference>
<comment type="function">
    <text evidence="11">Catalyzes the oxidation of L-aspartate to iminoaspartate.</text>
</comment>
<dbReference type="PANTHER" id="PTHR42716:SF2">
    <property type="entry name" value="L-ASPARTATE OXIDASE, CHLOROPLASTIC"/>
    <property type="match status" value="1"/>
</dbReference>
<keyword evidence="5 11" id="KW-0285">Flavoprotein</keyword>
<keyword evidence="14" id="KW-1185">Reference proteome</keyword>
<feature type="domain" description="FAD-dependent oxidoreductase 2 FAD-binding" evidence="12">
    <location>
        <begin position="5"/>
        <end position="385"/>
    </location>
</feature>
<dbReference type="NCBIfam" id="TIGR00551">
    <property type="entry name" value="nadB"/>
    <property type="match status" value="1"/>
</dbReference>
<evidence type="ECO:0000256" key="2">
    <source>
        <dbReference type="ARBA" id="ARBA00004950"/>
    </source>
</evidence>
<evidence type="ECO:0000256" key="8">
    <source>
        <dbReference type="ARBA" id="ARBA00023002"/>
    </source>
</evidence>
<name>A0ABV9PAQ8_9FLAO</name>
<dbReference type="InterPro" id="IPR003953">
    <property type="entry name" value="FAD-dep_OxRdtase_2_FAD-bd"/>
</dbReference>
<evidence type="ECO:0000256" key="1">
    <source>
        <dbReference type="ARBA" id="ARBA00001974"/>
    </source>
</evidence>
<evidence type="ECO:0000256" key="9">
    <source>
        <dbReference type="ARBA" id="ARBA00048305"/>
    </source>
</evidence>
<sequence>MLKTDILIIGSGISGLFFAMKIAKKRPDLSIVIMTKETAKHTNTRFAQGGIAMVTENLQDSFEQHINDTLQAGNGHCDEAIVKMVIEQAPARLKELLEIGTLFDKNEEGKWDLGLEGGHSQHRILHHKDSSGLEIQEKLLKIIKKTANIEIWENHQVIDLNTETKKGQTICTGAFFYDKKYNRIKYIRTRTVVLSTGGCGQLFENTTNPKIATGDGIAMAARAGVAIEDMQYIQFHPTALQAGKENPMFLISEAVRGFGAYVVNEDQKRFLFKYDLRGELATRDIISQAINQEIQNSSKKHVYLDCRHLDAESFQSHFPIITAHCKSLGINPEKDLLPIVPAAHYQCGGIKVDQNGATTVPNLYAIGECARTGLHGKNRLASNSLLEAVVFAHQAAENVDKTIAKFIFSTKILIPKFPKVQETNDYHAFAILKKELQSLITAFYTSNERDADLAFEKIKMLNNKAISLIEAHEITIPFVEFSNMLATALIIIKQCKEENNSLTTSKTNI</sequence>
<keyword evidence="7 11" id="KW-0274">FAD</keyword>
<evidence type="ECO:0000256" key="10">
    <source>
        <dbReference type="NCBIfam" id="TIGR00551"/>
    </source>
</evidence>
<comment type="pathway">
    <text evidence="2 11">Cofactor biosynthesis; NAD(+) biosynthesis; iminoaspartate from L-aspartate (oxidase route): step 1/1.</text>
</comment>
<dbReference type="PRINTS" id="PR00368">
    <property type="entry name" value="FADPNR"/>
</dbReference>
<evidence type="ECO:0000256" key="6">
    <source>
        <dbReference type="ARBA" id="ARBA00022642"/>
    </source>
</evidence>
<dbReference type="EC" id="1.4.3.16" evidence="4 10"/>
<comment type="cofactor">
    <cofactor evidence="1 11">
        <name>FAD</name>
        <dbReference type="ChEBI" id="CHEBI:57692"/>
    </cofactor>
</comment>
<reference evidence="14" key="1">
    <citation type="journal article" date="2019" name="Int. J. Syst. Evol. Microbiol.">
        <title>The Global Catalogue of Microorganisms (GCM) 10K type strain sequencing project: providing services to taxonomists for standard genome sequencing and annotation.</title>
        <authorList>
            <consortium name="The Broad Institute Genomics Platform"/>
            <consortium name="The Broad Institute Genome Sequencing Center for Infectious Disease"/>
            <person name="Wu L."/>
            <person name="Ma J."/>
        </authorList>
    </citation>
    <scope>NUCLEOTIDE SEQUENCE [LARGE SCALE GENOMIC DNA]</scope>
    <source>
        <strain evidence="14">WYCCWR 13023</strain>
    </source>
</reference>
<evidence type="ECO:0000313" key="13">
    <source>
        <dbReference type="EMBL" id="MFC4746671.1"/>
    </source>
</evidence>
<evidence type="ECO:0000256" key="7">
    <source>
        <dbReference type="ARBA" id="ARBA00022827"/>
    </source>
</evidence>
<dbReference type="InterPro" id="IPR027477">
    <property type="entry name" value="Succ_DH/fumarate_Rdtase_cat_sf"/>
</dbReference>
<evidence type="ECO:0000256" key="4">
    <source>
        <dbReference type="ARBA" id="ARBA00012173"/>
    </source>
</evidence>
<proteinExistence type="inferred from homology"/>
<keyword evidence="6 11" id="KW-0662">Pyridine nucleotide biosynthesis</keyword>
<dbReference type="Pfam" id="PF00890">
    <property type="entry name" value="FAD_binding_2"/>
    <property type="match status" value="1"/>
</dbReference>
<comment type="catalytic activity">
    <reaction evidence="9">
        <text>L-aspartate + O2 = iminosuccinate + H2O2</text>
        <dbReference type="Rhea" id="RHEA:25876"/>
        <dbReference type="ChEBI" id="CHEBI:15379"/>
        <dbReference type="ChEBI" id="CHEBI:16240"/>
        <dbReference type="ChEBI" id="CHEBI:29991"/>
        <dbReference type="ChEBI" id="CHEBI:77875"/>
        <dbReference type="EC" id="1.4.3.16"/>
    </reaction>
    <physiologicalReaction direction="left-to-right" evidence="9">
        <dbReference type="Rhea" id="RHEA:25877"/>
    </physiologicalReaction>
</comment>
<evidence type="ECO:0000259" key="12">
    <source>
        <dbReference type="Pfam" id="PF00890"/>
    </source>
</evidence>
<evidence type="ECO:0000256" key="5">
    <source>
        <dbReference type="ARBA" id="ARBA00022630"/>
    </source>
</evidence>
<dbReference type="Proteomes" id="UP001595935">
    <property type="component" value="Unassembled WGS sequence"/>
</dbReference>
<dbReference type="SUPFAM" id="SSF56425">
    <property type="entry name" value="Succinate dehydrogenase/fumarate reductase flavoprotein, catalytic domain"/>
    <property type="match status" value="1"/>
</dbReference>
<protein>
    <recommendedName>
        <fullName evidence="4 10">L-aspartate oxidase</fullName>
        <ecNumber evidence="4 10">1.4.3.16</ecNumber>
    </recommendedName>
</protein>
<dbReference type="Gene3D" id="3.90.700.10">
    <property type="entry name" value="Succinate dehydrogenase/fumarate reductase flavoprotein, catalytic domain"/>
    <property type="match status" value="1"/>
</dbReference>
<dbReference type="PANTHER" id="PTHR42716">
    <property type="entry name" value="L-ASPARTATE OXIDASE"/>
    <property type="match status" value="1"/>
</dbReference>
<organism evidence="13 14">
    <name type="scientific">Flavobacterium branchiicola</name>
    <dbReference type="NCBI Taxonomy" id="1114875"/>
    <lineage>
        <taxon>Bacteria</taxon>
        <taxon>Pseudomonadati</taxon>
        <taxon>Bacteroidota</taxon>
        <taxon>Flavobacteriia</taxon>
        <taxon>Flavobacteriales</taxon>
        <taxon>Flavobacteriaceae</taxon>
        <taxon>Flavobacterium</taxon>
    </lineage>
</organism>
<gene>
    <name evidence="13" type="primary">nadB</name>
    <name evidence="13" type="ORF">ACFO5S_04415</name>
</gene>
<keyword evidence="8 11" id="KW-0560">Oxidoreductase</keyword>
<evidence type="ECO:0000313" key="14">
    <source>
        <dbReference type="Proteomes" id="UP001595935"/>
    </source>
</evidence>
<comment type="subcellular location">
    <subcellularLocation>
        <location evidence="11">Cytoplasm</location>
    </subcellularLocation>
</comment>
<comment type="similarity">
    <text evidence="3 11">Belongs to the FAD-dependent oxidoreductase 2 family. NadB subfamily.</text>
</comment>
<dbReference type="SUPFAM" id="SSF51905">
    <property type="entry name" value="FAD/NAD(P)-binding domain"/>
    <property type="match status" value="1"/>
</dbReference>
<dbReference type="InterPro" id="IPR036188">
    <property type="entry name" value="FAD/NAD-bd_sf"/>
</dbReference>
<dbReference type="PIRSF" id="PIRSF000171">
    <property type="entry name" value="SDHA_APRA_LASPO"/>
    <property type="match status" value="1"/>
</dbReference>
<evidence type="ECO:0000256" key="3">
    <source>
        <dbReference type="ARBA" id="ARBA00008562"/>
    </source>
</evidence>